<dbReference type="AlphaFoldDB" id="A0A0E9T5F5"/>
<protein>
    <submittedName>
        <fullName evidence="1">Uncharacterized protein</fullName>
    </submittedName>
</protein>
<name>A0A0E9T5F5_ANGAN</name>
<reference evidence="1" key="2">
    <citation type="journal article" date="2015" name="Fish Shellfish Immunol.">
        <title>Early steps in the European eel (Anguilla anguilla)-Vibrio vulnificus interaction in the gills: Role of the RtxA13 toxin.</title>
        <authorList>
            <person name="Callol A."/>
            <person name="Pajuelo D."/>
            <person name="Ebbesson L."/>
            <person name="Teles M."/>
            <person name="MacKenzie S."/>
            <person name="Amaro C."/>
        </authorList>
    </citation>
    <scope>NUCLEOTIDE SEQUENCE</scope>
</reference>
<evidence type="ECO:0000313" key="1">
    <source>
        <dbReference type="EMBL" id="JAH47878.1"/>
    </source>
</evidence>
<organism evidence="1">
    <name type="scientific">Anguilla anguilla</name>
    <name type="common">European freshwater eel</name>
    <name type="synonym">Muraena anguilla</name>
    <dbReference type="NCBI Taxonomy" id="7936"/>
    <lineage>
        <taxon>Eukaryota</taxon>
        <taxon>Metazoa</taxon>
        <taxon>Chordata</taxon>
        <taxon>Craniata</taxon>
        <taxon>Vertebrata</taxon>
        <taxon>Euteleostomi</taxon>
        <taxon>Actinopterygii</taxon>
        <taxon>Neopterygii</taxon>
        <taxon>Teleostei</taxon>
        <taxon>Anguilliformes</taxon>
        <taxon>Anguillidae</taxon>
        <taxon>Anguilla</taxon>
    </lineage>
</organism>
<proteinExistence type="predicted"/>
<sequence>MQQWSCVEVSPPLPPFQPSLFLFF</sequence>
<dbReference type="EMBL" id="GBXM01060699">
    <property type="protein sequence ID" value="JAH47878.1"/>
    <property type="molecule type" value="Transcribed_RNA"/>
</dbReference>
<reference evidence="1" key="1">
    <citation type="submission" date="2014-11" db="EMBL/GenBank/DDBJ databases">
        <authorList>
            <person name="Amaro Gonzalez C."/>
        </authorList>
    </citation>
    <scope>NUCLEOTIDE SEQUENCE</scope>
</reference>
<accession>A0A0E9T5F5</accession>